<reference evidence="3" key="1">
    <citation type="journal article" date="2009" name="Malar. J.">
        <title>Sequence variation of PfEMP1-DBLalpha in association with rosette formation in Plasmodium falciparum isolates causing severe and uncomplicated malaria.</title>
        <authorList>
            <person name="Horata N."/>
            <person name="Kalambaheti T."/>
            <person name="Craig A."/>
            <person name="Khusmith S."/>
        </authorList>
    </citation>
    <scope>NUCLEOTIDE SEQUENCE</scope>
</reference>
<dbReference type="GO" id="GO:0016020">
    <property type="term" value="C:membrane"/>
    <property type="evidence" value="ECO:0007669"/>
    <property type="project" value="InterPro"/>
</dbReference>
<dbReference type="SUPFAM" id="SSF140924">
    <property type="entry name" value="Duffy binding domain-like"/>
    <property type="match status" value="1"/>
</dbReference>
<feature type="domain" description="Duffy-antigen binding" evidence="2">
    <location>
        <begin position="1"/>
        <end position="122"/>
    </location>
</feature>
<feature type="region of interest" description="Disordered" evidence="1">
    <location>
        <begin position="1"/>
        <end position="21"/>
    </location>
</feature>
<name>D3GI15_PLAFA</name>
<dbReference type="Gene3D" id="1.20.1310.20">
    <property type="entry name" value="Duffy-antigen binding domain"/>
    <property type="match status" value="1"/>
</dbReference>
<dbReference type="InterPro" id="IPR042202">
    <property type="entry name" value="Duffy-ag-bd_sf"/>
</dbReference>
<proteinExistence type="evidence at transcript level"/>
<protein>
    <submittedName>
        <fullName evidence="3">Erythrocyte membrane protein</fullName>
    </submittedName>
</protein>
<feature type="non-terminal residue" evidence="3">
    <location>
        <position position="124"/>
    </location>
</feature>
<dbReference type="Pfam" id="PF05424">
    <property type="entry name" value="Duffy_binding"/>
    <property type="match status" value="1"/>
</dbReference>
<sequence>DIGDIVRGRDQYGRDNKKDKLQEQLKQYNNNIYDNKEGVAQNHNNGDKNNNNNQLREDWWTANRHTVWKALTCDVQAWGLCILNDQRAIVLMEIVSLKANNKCTCINGDPHIHIKDYVPQYHNT</sequence>
<dbReference type="InterPro" id="IPR008602">
    <property type="entry name" value="Duffy-antigen-binding"/>
</dbReference>
<organism evidence="3">
    <name type="scientific">Plasmodium falciparum</name>
    <name type="common">malaria parasite P. falciparum</name>
    <dbReference type="NCBI Taxonomy" id="5833"/>
    <lineage>
        <taxon>Eukaryota</taxon>
        <taxon>Sar</taxon>
        <taxon>Alveolata</taxon>
        <taxon>Apicomplexa</taxon>
        <taxon>Aconoidasida</taxon>
        <taxon>Haemosporida</taxon>
        <taxon>Plasmodiidae</taxon>
        <taxon>Plasmodium</taxon>
        <taxon>Plasmodium (Laverania)</taxon>
    </lineage>
</organism>
<evidence type="ECO:0000259" key="2">
    <source>
        <dbReference type="Pfam" id="PF05424"/>
    </source>
</evidence>
<feature type="non-terminal residue" evidence="3">
    <location>
        <position position="1"/>
    </location>
</feature>
<dbReference type="GO" id="GO:0046789">
    <property type="term" value="F:host cell surface receptor binding"/>
    <property type="evidence" value="ECO:0007669"/>
    <property type="project" value="InterPro"/>
</dbReference>
<dbReference type="AlphaFoldDB" id="D3GI15"/>
<dbReference type="EMBL" id="FJ876641">
    <property type="protein sequence ID" value="ACZ81835.1"/>
    <property type="molecule type" value="mRNA"/>
</dbReference>
<evidence type="ECO:0000256" key="1">
    <source>
        <dbReference type="SAM" id="MobiDB-lite"/>
    </source>
</evidence>
<evidence type="ECO:0000313" key="3">
    <source>
        <dbReference type="EMBL" id="ACZ81835.1"/>
    </source>
</evidence>
<gene>
    <name evidence="3" type="primary">var</name>
</gene>
<accession>D3GI15</accession>